<dbReference type="EMBL" id="VHIR01000008">
    <property type="protein sequence ID" value="TQE43470.1"/>
    <property type="molecule type" value="Genomic_DNA"/>
</dbReference>
<dbReference type="InterPro" id="IPR017853">
    <property type="entry name" value="GH"/>
</dbReference>
<name>A0A540R6V0_9CORY</name>
<evidence type="ECO:0000256" key="5">
    <source>
        <dbReference type="ARBA" id="ARBA00022676"/>
    </source>
</evidence>
<protein>
    <recommendedName>
        <fullName evidence="4 10">4-alpha-glucanotransferase</fullName>
        <ecNumber evidence="3 10">2.4.1.25</ecNumber>
    </recommendedName>
    <alternativeName>
        <fullName evidence="8 10">Amylomaltase</fullName>
    </alternativeName>
    <alternativeName>
        <fullName evidence="9 10">Disproportionating enzyme</fullName>
    </alternativeName>
</protein>
<comment type="similarity">
    <text evidence="2 10">Belongs to the disproportionating enzyme family.</text>
</comment>
<keyword evidence="5 10" id="KW-0328">Glycosyltransferase</keyword>
<comment type="catalytic activity">
    <reaction evidence="1 10">
        <text>Transfers a segment of a (1-&gt;4)-alpha-D-glucan to a new position in an acceptor, which may be glucose or a (1-&gt;4)-alpha-D-glucan.</text>
        <dbReference type="EC" id="2.4.1.25"/>
    </reaction>
</comment>
<organism evidence="12 13">
    <name type="scientific">Corynebacterium phoceense</name>
    <dbReference type="NCBI Taxonomy" id="1686286"/>
    <lineage>
        <taxon>Bacteria</taxon>
        <taxon>Bacillati</taxon>
        <taxon>Actinomycetota</taxon>
        <taxon>Actinomycetes</taxon>
        <taxon>Mycobacteriales</taxon>
        <taxon>Corynebacteriaceae</taxon>
        <taxon>Corynebacterium</taxon>
    </lineage>
</organism>
<evidence type="ECO:0000259" key="11">
    <source>
        <dbReference type="Pfam" id="PF21226"/>
    </source>
</evidence>
<dbReference type="Proteomes" id="UP000318080">
    <property type="component" value="Unassembled WGS sequence"/>
</dbReference>
<evidence type="ECO:0000256" key="2">
    <source>
        <dbReference type="ARBA" id="ARBA00005684"/>
    </source>
</evidence>
<dbReference type="Gene3D" id="3.20.20.80">
    <property type="entry name" value="Glycosidases"/>
    <property type="match status" value="1"/>
</dbReference>
<dbReference type="InterPro" id="IPR003385">
    <property type="entry name" value="Glyco_hydro_77"/>
</dbReference>
<evidence type="ECO:0000313" key="13">
    <source>
        <dbReference type="Proteomes" id="UP000318080"/>
    </source>
</evidence>
<dbReference type="PANTHER" id="PTHR32438:SF5">
    <property type="entry name" value="4-ALPHA-GLUCANOTRANSFERASE DPE1, CHLOROPLASTIC_AMYLOPLASTIC"/>
    <property type="match status" value="1"/>
</dbReference>
<reference evidence="12 13" key="1">
    <citation type="submission" date="2019-06" db="EMBL/GenBank/DDBJ databases">
        <title>Draft genome of C. phoceense Strain 272.</title>
        <authorList>
            <person name="Pacheco L.G.C."/>
            <person name="Barberis C.M."/>
            <person name="Almuzara M.N."/>
            <person name="Traglia G.M."/>
            <person name="Santos C.S."/>
            <person name="Rocha D.J.P.G."/>
            <person name="Aguiar E.R.G.R."/>
            <person name="Vay C.A."/>
        </authorList>
    </citation>
    <scope>NUCLEOTIDE SEQUENCE [LARGE SCALE GENOMIC DNA]</scope>
    <source>
        <strain evidence="12 13">272</strain>
    </source>
</reference>
<dbReference type="GO" id="GO:0004134">
    <property type="term" value="F:4-alpha-glucanotransferase activity"/>
    <property type="evidence" value="ECO:0007669"/>
    <property type="project" value="UniProtKB-EC"/>
</dbReference>
<dbReference type="SUPFAM" id="SSF51445">
    <property type="entry name" value="(Trans)glycosidases"/>
    <property type="match status" value="1"/>
</dbReference>
<evidence type="ECO:0000256" key="10">
    <source>
        <dbReference type="RuleBase" id="RU361207"/>
    </source>
</evidence>
<keyword evidence="7 10" id="KW-0119">Carbohydrate metabolism</keyword>
<accession>A0A540R6V0</accession>
<evidence type="ECO:0000256" key="7">
    <source>
        <dbReference type="ARBA" id="ARBA00023277"/>
    </source>
</evidence>
<comment type="caution">
    <text evidence="12">The sequence shown here is derived from an EMBL/GenBank/DDBJ whole genome shotgun (WGS) entry which is preliminary data.</text>
</comment>
<dbReference type="AlphaFoldDB" id="A0A540R6V0"/>
<dbReference type="PANTHER" id="PTHR32438">
    <property type="entry name" value="4-ALPHA-GLUCANOTRANSFERASE DPE1, CHLOROPLASTIC/AMYLOPLASTIC"/>
    <property type="match status" value="1"/>
</dbReference>
<dbReference type="GO" id="GO:0005975">
    <property type="term" value="P:carbohydrate metabolic process"/>
    <property type="evidence" value="ECO:0007669"/>
    <property type="project" value="InterPro"/>
</dbReference>
<sequence>MGETPCSAINLLFTTLATLQDGTIGFVINYELLSELAGRYGVATGYTSAGGQYIVTPTSSILYTLTALGVNVSSDPSDEELTRLLFEEYQTRMSRPLPACVVTTSGHEKRFDVHVHAGMEARVEIRLEDGGTREVYQDENMQPDADVAGQMWGEATFHVPGDLPLGYHEIELVSEGITATCPLIVTPTRLSTVDQYLEHPTGGVMAQLYSVRSAESWGMGDFHDLGELAQTLAHDAGADFLLINPLHAAEPFPPVEDSPYLPTSRRYVNPIYLRVEDVPELNNLSPDELSDVAELAEEFRARNQSAEEIVRNDIFEAKLQALHAMFGHPLSDERAVAFGEYQAREGQALRDFAVWCAEQHLARDTGRRHAMTEGLTELTDFYAWLQFLCDEQLAAAQQKAIDAGMGIGLVTDLAVGIHPGGAEAVSLADYLAPAASVGAPPDEYNQMGQDWSQPPWHPVRLAEAGYKPWRDMMATVLRNAGGVRVDHVLGLFRLYWIPRMQAPTMGAYVAYDWEAMLGVLTLEAERAGAVLIGEDLGTLEPWVLDALASRGVMGTSIVWFEHASDNVSALAQQDYRALALGSVGTHDLPPTLAYLAGEHITLRARLGLLTRPADEELAGEREWMDRVLAVAAPGAETEREQLVALHKFMAGTPSALTCTNLVDMVGDRRAQNMPGTTHDTYPNWCMPLTDPDGKPVIIEDLAGLELFQQVAEASRR</sequence>
<keyword evidence="13" id="KW-1185">Reference proteome</keyword>
<dbReference type="NCBIfam" id="TIGR00217">
    <property type="entry name" value="malQ"/>
    <property type="match status" value="1"/>
</dbReference>
<evidence type="ECO:0000256" key="6">
    <source>
        <dbReference type="ARBA" id="ARBA00022679"/>
    </source>
</evidence>
<dbReference type="Pfam" id="PF21226">
    <property type="entry name" value="MalQ_N"/>
    <property type="match status" value="1"/>
</dbReference>
<dbReference type="InterPro" id="IPR048458">
    <property type="entry name" value="MalQ_N"/>
</dbReference>
<evidence type="ECO:0000256" key="1">
    <source>
        <dbReference type="ARBA" id="ARBA00000439"/>
    </source>
</evidence>
<dbReference type="STRING" id="1686286.GCA_900092335_02457"/>
<proteinExistence type="inferred from homology"/>
<evidence type="ECO:0000313" key="12">
    <source>
        <dbReference type="EMBL" id="TQE43470.1"/>
    </source>
</evidence>
<gene>
    <name evidence="12" type="primary">malQ</name>
    <name evidence="12" type="ORF">EJK80_06790</name>
</gene>
<feature type="domain" description="MalQ N-terminal beta-sandwich" evidence="11">
    <location>
        <begin position="97"/>
        <end position="187"/>
    </location>
</feature>
<dbReference type="Pfam" id="PF02446">
    <property type="entry name" value="Glyco_hydro_77"/>
    <property type="match status" value="1"/>
</dbReference>
<evidence type="ECO:0000256" key="4">
    <source>
        <dbReference type="ARBA" id="ARBA00020295"/>
    </source>
</evidence>
<evidence type="ECO:0000256" key="8">
    <source>
        <dbReference type="ARBA" id="ARBA00031423"/>
    </source>
</evidence>
<evidence type="ECO:0000256" key="3">
    <source>
        <dbReference type="ARBA" id="ARBA00012560"/>
    </source>
</evidence>
<evidence type="ECO:0000256" key="9">
    <source>
        <dbReference type="ARBA" id="ARBA00031501"/>
    </source>
</evidence>
<keyword evidence="6 10" id="KW-0808">Transferase</keyword>
<dbReference type="EC" id="2.4.1.25" evidence="3 10"/>